<evidence type="ECO:0000313" key="1">
    <source>
        <dbReference type="EMBL" id="AFU63128.1"/>
    </source>
</evidence>
<dbReference type="EMBL" id="JX486088">
    <property type="protein sequence ID" value="AFU63128.1"/>
    <property type="molecule type" value="Genomic_DNA"/>
</dbReference>
<name>K4I0G5_9CAUD</name>
<dbReference type="Proteomes" id="UP000008061">
    <property type="component" value="Segment"/>
</dbReference>
<organism evidence="1 2">
    <name type="scientific">Lactobacillus phage ATCC 8014-B2</name>
    <dbReference type="NCBI Taxonomy" id="1225795"/>
    <lineage>
        <taxon>Viruses</taxon>
        <taxon>Duplodnaviria</taxon>
        <taxon>Heunggongvirae</taxon>
        <taxon>Uroviricota</taxon>
        <taxon>Caudoviricetes</taxon>
        <taxon>Tybeckvirinae</taxon>
        <taxon>Douglaswolinvirus</taxon>
        <taxon>Douglaswolinvirus B2</taxon>
    </lineage>
</organism>
<keyword evidence="2" id="KW-1185">Reference proteome</keyword>
<protein>
    <submittedName>
        <fullName evidence="1">Uncharacterized protein</fullName>
    </submittedName>
</protein>
<evidence type="ECO:0000313" key="2">
    <source>
        <dbReference type="Proteomes" id="UP000008061"/>
    </source>
</evidence>
<accession>K4I0G5</accession>
<proteinExistence type="predicted"/>
<sequence>MEKKLKEGMSSLQIWSRDKTHMTRFSEENGRWLSYLIIWLINIHRQLQSCH</sequence>
<gene>
    <name evidence="1" type="ORF">8014-B2_0061</name>
</gene>
<reference evidence="1 2" key="1">
    <citation type="journal article" date="2012" name="Appl. Environ. Microbiol.">
        <title>Characterization of Two Virulent Phages of Lactobacillus plantarum.</title>
        <authorList>
            <person name="Briggiler Marco M."/>
            <person name="Garneau J.E."/>
            <person name="Tremblay D."/>
            <person name="Quiberoni A."/>
            <person name="Moineau S."/>
        </authorList>
    </citation>
    <scope>NUCLEOTIDE SEQUENCE [LARGE SCALE GENOMIC DNA]</scope>
</reference>